<evidence type="ECO:0000259" key="2">
    <source>
        <dbReference type="Pfam" id="PF17172"/>
    </source>
</evidence>
<evidence type="ECO:0000313" key="4">
    <source>
        <dbReference type="Proteomes" id="UP000192596"/>
    </source>
</evidence>
<dbReference type="InterPro" id="IPR012336">
    <property type="entry name" value="Thioredoxin-like_fold"/>
</dbReference>
<feature type="domain" description="Metaxin glutathione S-transferase" evidence="1">
    <location>
        <begin position="224"/>
        <end position="288"/>
    </location>
</feature>
<dbReference type="GO" id="GO:0001401">
    <property type="term" value="C:SAM complex"/>
    <property type="evidence" value="ECO:0007669"/>
    <property type="project" value="TreeGrafter"/>
</dbReference>
<dbReference type="InterPro" id="IPR050931">
    <property type="entry name" value="Mito_Protein_Transport_Metaxin"/>
</dbReference>
<feature type="domain" description="Thioredoxin-like fold" evidence="2">
    <location>
        <begin position="74"/>
        <end position="172"/>
    </location>
</feature>
<dbReference type="InParanoid" id="A0A1V8TEV2"/>
<dbReference type="InterPro" id="IPR033468">
    <property type="entry name" value="Metaxin_GST"/>
</dbReference>
<reference evidence="4" key="1">
    <citation type="submission" date="2017-03" db="EMBL/GenBank/DDBJ databases">
        <title>Genomes of endolithic fungi from Antarctica.</title>
        <authorList>
            <person name="Coleine C."/>
            <person name="Masonjones S."/>
            <person name="Stajich J.E."/>
        </authorList>
    </citation>
    <scope>NUCLEOTIDE SEQUENCE [LARGE SCALE GENOMIC DNA]</scope>
    <source>
        <strain evidence="4">CCFEE 5527</strain>
    </source>
</reference>
<sequence>MTQDDAAAPAQQALPRQSFFRLPAPVKRVFDRFPLVTCEENGAPLRSASQDSGNILHLFTTVEEARKGRPSYNPGCLRWQAYLRFAGVEFRTAVSSNHASPTGILPFFMPAAGSPTAQRQVVPSNKMKKWTSTHAARSVNEPSDMRYEAYMSLLESAIRKAWLYQLYLTPANAALVHKLYVAPCSSNPLVQASTSYSLRQAAEAELAKSSYSGAISEMDIFSDAEDAFAALSGLLGSAMWFFEAPSMLDAALFAYTHLILEEGMAWGDNKLGDMMEKHKFLVAHRDRVLSDYF</sequence>
<comment type="caution">
    <text evidence="3">The sequence shown here is derived from an EMBL/GenBank/DDBJ whole genome shotgun (WGS) entry which is preliminary data.</text>
</comment>
<dbReference type="OrthoDB" id="198787at2759"/>
<gene>
    <name evidence="3" type="ORF">B0A48_04260</name>
</gene>
<organism evidence="3 4">
    <name type="scientific">Cryoendolithus antarcticus</name>
    <dbReference type="NCBI Taxonomy" id="1507870"/>
    <lineage>
        <taxon>Eukaryota</taxon>
        <taxon>Fungi</taxon>
        <taxon>Dikarya</taxon>
        <taxon>Ascomycota</taxon>
        <taxon>Pezizomycotina</taxon>
        <taxon>Dothideomycetes</taxon>
        <taxon>Dothideomycetidae</taxon>
        <taxon>Cladosporiales</taxon>
        <taxon>Cladosporiaceae</taxon>
        <taxon>Cryoendolithus</taxon>
    </lineage>
</organism>
<dbReference type="AlphaFoldDB" id="A0A1V8TEV2"/>
<evidence type="ECO:0008006" key="5">
    <source>
        <dbReference type="Google" id="ProtNLM"/>
    </source>
</evidence>
<keyword evidence="4" id="KW-1185">Reference proteome</keyword>
<proteinExistence type="predicted"/>
<dbReference type="Proteomes" id="UP000192596">
    <property type="component" value="Unassembled WGS sequence"/>
</dbReference>
<dbReference type="Pfam" id="PF17171">
    <property type="entry name" value="GST_C_6"/>
    <property type="match status" value="1"/>
</dbReference>
<dbReference type="EMBL" id="NAJO01000009">
    <property type="protein sequence ID" value="OQO09906.1"/>
    <property type="molecule type" value="Genomic_DNA"/>
</dbReference>
<accession>A0A1V8TEV2</accession>
<evidence type="ECO:0000259" key="1">
    <source>
        <dbReference type="Pfam" id="PF17171"/>
    </source>
</evidence>
<dbReference type="PANTHER" id="PTHR12289:SF44">
    <property type="entry name" value="OUTER MEMBRANE PROTEIN (SAM35), PUTATIVE (AFU_ORTHOLOGUE AFUA_1G13180)-RELATED"/>
    <property type="match status" value="1"/>
</dbReference>
<protein>
    <recommendedName>
        <fullName evidence="5">Thioredoxin-like fold domain-containing protein</fullName>
    </recommendedName>
</protein>
<dbReference type="STRING" id="1507870.A0A1V8TEV2"/>
<evidence type="ECO:0000313" key="3">
    <source>
        <dbReference type="EMBL" id="OQO09906.1"/>
    </source>
</evidence>
<dbReference type="GO" id="GO:0007005">
    <property type="term" value="P:mitochondrion organization"/>
    <property type="evidence" value="ECO:0007669"/>
    <property type="project" value="TreeGrafter"/>
</dbReference>
<dbReference type="Pfam" id="PF17172">
    <property type="entry name" value="GST_N_4"/>
    <property type="match status" value="1"/>
</dbReference>
<dbReference type="PANTHER" id="PTHR12289">
    <property type="entry name" value="METAXIN RELATED"/>
    <property type="match status" value="1"/>
</dbReference>
<name>A0A1V8TEV2_9PEZI</name>